<dbReference type="InterPro" id="IPR026341">
    <property type="entry name" value="T9SS_type_B"/>
</dbReference>
<organism evidence="2">
    <name type="scientific">Dyadobacter sp. 676</name>
    <dbReference type="NCBI Taxonomy" id="3088362"/>
    <lineage>
        <taxon>Bacteria</taxon>
        <taxon>Pseudomonadati</taxon>
        <taxon>Bacteroidota</taxon>
        <taxon>Cytophagia</taxon>
        <taxon>Cytophagales</taxon>
        <taxon>Spirosomataceae</taxon>
        <taxon>Dyadobacter</taxon>
    </lineage>
</organism>
<keyword evidence="1" id="KW-0732">Signal</keyword>
<dbReference type="InterPro" id="IPR013783">
    <property type="entry name" value="Ig-like_fold"/>
</dbReference>
<dbReference type="NCBIfam" id="TIGR04131">
    <property type="entry name" value="Bac_Flav_CTERM"/>
    <property type="match status" value="1"/>
</dbReference>
<feature type="signal peptide" evidence="1">
    <location>
        <begin position="1"/>
        <end position="19"/>
    </location>
</feature>
<sequence length="632" mass="69951">MMKLFLIATLLCCCTKAFSKSIVGSHLEWQAISIEQGEYKVTLRLYLDETSGELDQQKQYVYLIQNDEHWKREGVWKYFGLFYLNLKSSGKIEQAPLPCRGVGQRDVFLNIYESVIKVPELAQLPSINGFVVAWRSQIGQRDGGDKNFVNSSLAYEWVTVTIPPITEAGTSIRNWSPVIDHINTFAICKGELVTIPLPASDHDGDNLKYNLSKPYGIHNMRFGLLTDSIYVSGFVWASGYTDQHQMHGNPALTINENTGEITVKPSEEGQYFIGISVDEYRNGQKIGSVSFYYTLTVVDCNEQQVWDKEIYKDTTSVRLVTICEGSQATLTSKQTFPGPQPEFQWTKNGKTIWGANAQSITISEEGEYQLLVKKINGCPNSFESETVNVSIISSSAEMDSIPPICDTTLPIALNATPPGGTFTGTGVTGSMFDPAIAGEGTHEIQYAIQGSEACPTAVARRKVFISLAPELDLEDILYTSRDKPIHIGVKDSLDVAYRWTPPMYLNSDAYADPLSTPSAGITYTVTATNAYGCTTSREVKIKIVESIFIPDAFTPNGDGVNETWELKGIEAYPNCHVTIYNRWGEVIFHSMGYQNAFDGTVGGALQMSGVYAYKIRLTENSPDLTGSLTIIR</sequence>
<evidence type="ECO:0000313" key="2">
    <source>
        <dbReference type="EMBL" id="XCH22623.1"/>
    </source>
</evidence>
<dbReference type="RefSeq" id="WP_353717950.1">
    <property type="nucleotide sequence ID" value="NZ_CP159289.1"/>
</dbReference>
<dbReference type="AlphaFoldDB" id="A0AAU8FEV9"/>
<dbReference type="Pfam" id="PF13585">
    <property type="entry name" value="CHU_C"/>
    <property type="match status" value="1"/>
</dbReference>
<feature type="chain" id="PRO_5043425908" evidence="1">
    <location>
        <begin position="20"/>
        <end position="632"/>
    </location>
</feature>
<protein>
    <submittedName>
        <fullName evidence="2">Gliding motility-associated C-terminal domain-containing protein</fullName>
    </submittedName>
</protein>
<evidence type="ECO:0000256" key="1">
    <source>
        <dbReference type="SAM" id="SignalP"/>
    </source>
</evidence>
<dbReference type="EMBL" id="CP159289">
    <property type="protein sequence ID" value="XCH22623.1"/>
    <property type="molecule type" value="Genomic_DNA"/>
</dbReference>
<gene>
    <name evidence="2" type="ORF">ABV298_20050</name>
</gene>
<name>A0AAU8FEV9_9BACT</name>
<dbReference type="Gene3D" id="2.60.40.10">
    <property type="entry name" value="Immunoglobulins"/>
    <property type="match status" value="1"/>
</dbReference>
<accession>A0AAU8FEV9</accession>
<reference evidence="2" key="1">
    <citation type="submission" date="2024-06" db="EMBL/GenBank/DDBJ databases">
        <title>Sequencing and assembly of the genome of Dyadobacter sp. strain 676, a symbiont of Cyamopsis tetragonoloba.</title>
        <authorList>
            <person name="Guro P."/>
            <person name="Sazanova A."/>
            <person name="Kuznetsova I."/>
            <person name="Belimov A."/>
            <person name="Safronova V."/>
        </authorList>
    </citation>
    <scope>NUCLEOTIDE SEQUENCE</scope>
    <source>
        <strain evidence="2">676</strain>
    </source>
</reference>
<proteinExistence type="predicted"/>